<proteinExistence type="predicted"/>
<dbReference type="EMBL" id="PDNA01000109">
    <property type="protein sequence ID" value="PGH13015.1"/>
    <property type="molecule type" value="Genomic_DNA"/>
</dbReference>
<dbReference type="PANTHER" id="PTHR42091:SF1">
    <property type="entry name" value="CONSERVED GLYCINE-RICH PROTEIN (AFU_ORTHOLOGUE AFUA_7G02440)"/>
    <property type="match status" value="1"/>
</dbReference>
<dbReference type="PANTHER" id="PTHR42091">
    <property type="entry name" value="CONSERVED GLYCINE-RICH PROTEIN (AFU_ORTHOLOGUE AFUA_7G02440)"/>
    <property type="match status" value="1"/>
</dbReference>
<feature type="compositionally biased region" description="Basic and acidic residues" evidence="1">
    <location>
        <begin position="36"/>
        <end position="46"/>
    </location>
</feature>
<evidence type="ECO:0000259" key="3">
    <source>
        <dbReference type="Pfam" id="PF24866"/>
    </source>
</evidence>
<feature type="chain" id="PRO_5012970808" description="DUF7732 domain-containing protein" evidence="2">
    <location>
        <begin position="19"/>
        <end position="363"/>
    </location>
</feature>
<dbReference type="InterPro" id="IPR056634">
    <property type="entry name" value="DUF7732"/>
</dbReference>
<organism evidence="4 5">
    <name type="scientific">Polytolypa hystricis (strain UAMH7299)</name>
    <dbReference type="NCBI Taxonomy" id="1447883"/>
    <lineage>
        <taxon>Eukaryota</taxon>
        <taxon>Fungi</taxon>
        <taxon>Dikarya</taxon>
        <taxon>Ascomycota</taxon>
        <taxon>Pezizomycotina</taxon>
        <taxon>Eurotiomycetes</taxon>
        <taxon>Eurotiomycetidae</taxon>
        <taxon>Onygenales</taxon>
        <taxon>Onygenales incertae sedis</taxon>
        <taxon>Polytolypa</taxon>
    </lineage>
</organism>
<protein>
    <recommendedName>
        <fullName evidence="3">DUF7732 domain-containing protein</fullName>
    </recommendedName>
</protein>
<feature type="domain" description="DUF7732" evidence="3">
    <location>
        <begin position="153"/>
        <end position="308"/>
    </location>
</feature>
<feature type="region of interest" description="Disordered" evidence="1">
    <location>
        <begin position="26"/>
        <end position="84"/>
    </location>
</feature>
<dbReference type="STRING" id="1447883.A0A2B7XVN3"/>
<dbReference type="AlphaFoldDB" id="A0A2B7XVN3"/>
<comment type="caution">
    <text evidence="4">The sequence shown here is derived from an EMBL/GenBank/DDBJ whole genome shotgun (WGS) entry which is preliminary data.</text>
</comment>
<reference evidence="4 5" key="1">
    <citation type="submission" date="2017-10" db="EMBL/GenBank/DDBJ databases">
        <title>Comparative genomics in systemic dimorphic fungi from Ajellomycetaceae.</title>
        <authorList>
            <person name="Munoz J.F."/>
            <person name="Mcewen J.G."/>
            <person name="Clay O.K."/>
            <person name="Cuomo C.A."/>
        </authorList>
    </citation>
    <scope>NUCLEOTIDE SEQUENCE [LARGE SCALE GENOMIC DNA]</scope>
    <source>
        <strain evidence="4 5">UAMH7299</strain>
    </source>
</reference>
<evidence type="ECO:0000313" key="4">
    <source>
        <dbReference type="EMBL" id="PGH13015.1"/>
    </source>
</evidence>
<dbReference type="Pfam" id="PF24866">
    <property type="entry name" value="DUF7732"/>
    <property type="match status" value="1"/>
</dbReference>
<dbReference type="Proteomes" id="UP000224634">
    <property type="component" value="Unassembled WGS sequence"/>
</dbReference>
<name>A0A2B7XVN3_POLH7</name>
<evidence type="ECO:0000256" key="1">
    <source>
        <dbReference type="SAM" id="MobiDB-lite"/>
    </source>
</evidence>
<keyword evidence="5" id="KW-1185">Reference proteome</keyword>
<accession>A0A2B7XVN3</accession>
<evidence type="ECO:0000256" key="2">
    <source>
        <dbReference type="SAM" id="SignalP"/>
    </source>
</evidence>
<keyword evidence="2" id="KW-0732">Signal</keyword>
<gene>
    <name evidence="4" type="ORF">AJ80_06499</name>
</gene>
<feature type="compositionally biased region" description="Gly residues" evidence="1">
    <location>
        <begin position="67"/>
        <end position="78"/>
    </location>
</feature>
<evidence type="ECO:0000313" key="5">
    <source>
        <dbReference type="Proteomes" id="UP000224634"/>
    </source>
</evidence>
<feature type="signal peptide" evidence="2">
    <location>
        <begin position="1"/>
        <end position="18"/>
    </location>
</feature>
<dbReference type="OrthoDB" id="5425547at2759"/>
<sequence>MKLHQWLLSVSIVSNALATVVVKSPATRANPTEPLSLERRDHSELAKRKKGGGGGDSYGDAGDSSGDDGGSSDGGGGSPAPCTPTPYVVRQGAMNEFGYGYYYFSGPGKMDSLDGGYTRNGSGSPPTWQNTNGTWVFYQWHWNVEFDHEHSFYFPGGAVPFLAGEASPRGIKPELTEFDYKHPEDDIYNFGYGAFDEFESTWECLMPEESYAYKYPVQWDYLETIRPSRESSEDFNQTTPVDVICCCDKGRLCGCDYNGDSKFLQKLGSMHITRPIYSDSVIKNTTRICYFPIKGQPTLLINGTLTNGSTKGNDSIPEPPLQTKMSVCPSLGISLLQNGQVLGWAYLGTAMSLGLAWLMASEM</sequence>